<keyword evidence="3 6" id="KW-0067">ATP-binding</keyword>
<keyword evidence="7" id="KW-1185">Reference proteome</keyword>
<dbReference type="PROSITE" id="PS00211">
    <property type="entry name" value="ABC_TRANSPORTER_1"/>
    <property type="match status" value="1"/>
</dbReference>
<dbReference type="Proteomes" id="UP000319817">
    <property type="component" value="Chromosome"/>
</dbReference>
<keyword evidence="1" id="KW-0813">Transport</keyword>
<dbReference type="GO" id="GO:0016887">
    <property type="term" value="F:ATP hydrolysis activity"/>
    <property type="evidence" value="ECO:0007669"/>
    <property type="project" value="InterPro"/>
</dbReference>
<dbReference type="InterPro" id="IPR003593">
    <property type="entry name" value="AAA+_ATPase"/>
</dbReference>
<evidence type="ECO:0000256" key="2">
    <source>
        <dbReference type="ARBA" id="ARBA00022741"/>
    </source>
</evidence>
<dbReference type="InterPro" id="IPR050763">
    <property type="entry name" value="ABC_transporter_ATP-binding"/>
</dbReference>
<dbReference type="PANTHER" id="PTHR42711:SF16">
    <property type="entry name" value="ABC TRANSPORTER ATP-BINDING PROTEIN"/>
    <property type="match status" value="1"/>
</dbReference>
<reference evidence="6 7" key="1">
    <citation type="submission" date="2019-02" db="EMBL/GenBank/DDBJ databases">
        <title>Deep-cultivation of Planctomycetes and their phenomic and genomic characterization uncovers novel biology.</title>
        <authorList>
            <person name="Wiegand S."/>
            <person name="Jogler M."/>
            <person name="Boedeker C."/>
            <person name="Pinto D."/>
            <person name="Vollmers J."/>
            <person name="Rivas-Marin E."/>
            <person name="Kohn T."/>
            <person name="Peeters S.H."/>
            <person name="Heuer A."/>
            <person name="Rast P."/>
            <person name="Oberbeckmann S."/>
            <person name="Bunk B."/>
            <person name="Jeske O."/>
            <person name="Meyerdierks A."/>
            <person name="Storesund J.E."/>
            <person name="Kallscheuer N."/>
            <person name="Luecker S."/>
            <person name="Lage O.M."/>
            <person name="Pohl T."/>
            <person name="Merkel B.J."/>
            <person name="Hornburger P."/>
            <person name="Mueller R.-W."/>
            <person name="Bruemmer F."/>
            <person name="Labrenz M."/>
            <person name="Spormann A.M."/>
            <person name="Op den Camp H."/>
            <person name="Overmann J."/>
            <person name="Amann R."/>
            <person name="Jetten M.S.M."/>
            <person name="Mascher T."/>
            <person name="Medema M.H."/>
            <person name="Devos D.P."/>
            <person name="Kaster A.-K."/>
            <person name="Ovreas L."/>
            <person name="Rohde M."/>
            <person name="Galperin M.Y."/>
            <person name="Jogler C."/>
        </authorList>
    </citation>
    <scope>NUCLEOTIDE SEQUENCE [LARGE SCALE GENOMIC DNA]</scope>
    <source>
        <strain evidence="6 7">K23_9</strain>
    </source>
</reference>
<feature type="domain" description="ABC transporter" evidence="5">
    <location>
        <begin position="5"/>
        <end position="237"/>
    </location>
</feature>
<evidence type="ECO:0000259" key="5">
    <source>
        <dbReference type="PROSITE" id="PS50893"/>
    </source>
</evidence>
<dbReference type="InterPro" id="IPR003439">
    <property type="entry name" value="ABC_transporter-like_ATP-bd"/>
</dbReference>
<accession>A0A517NM77</accession>
<name>A0A517NM77_9BACT</name>
<proteinExistence type="predicted"/>
<dbReference type="Gene3D" id="3.40.50.300">
    <property type="entry name" value="P-loop containing nucleotide triphosphate hydrolases"/>
    <property type="match status" value="1"/>
</dbReference>
<feature type="region of interest" description="Disordered" evidence="4">
    <location>
        <begin position="249"/>
        <end position="296"/>
    </location>
</feature>
<dbReference type="EMBL" id="CP036526">
    <property type="protein sequence ID" value="QDT08189.1"/>
    <property type="molecule type" value="Genomic_DNA"/>
</dbReference>
<evidence type="ECO:0000313" key="7">
    <source>
        <dbReference type="Proteomes" id="UP000319817"/>
    </source>
</evidence>
<dbReference type="InterPro" id="IPR027417">
    <property type="entry name" value="P-loop_NTPase"/>
</dbReference>
<organism evidence="6 7">
    <name type="scientific">Stieleria marina</name>
    <dbReference type="NCBI Taxonomy" id="1930275"/>
    <lineage>
        <taxon>Bacteria</taxon>
        <taxon>Pseudomonadati</taxon>
        <taxon>Planctomycetota</taxon>
        <taxon>Planctomycetia</taxon>
        <taxon>Pirellulales</taxon>
        <taxon>Pirellulaceae</taxon>
        <taxon>Stieleria</taxon>
    </lineage>
</organism>
<dbReference type="Pfam" id="PF00005">
    <property type="entry name" value="ABC_tran"/>
    <property type="match status" value="1"/>
</dbReference>
<feature type="compositionally biased region" description="Polar residues" evidence="4">
    <location>
        <begin position="282"/>
        <end position="296"/>
    </location>
</feature>
<evidence type="ECO:0000256" key="1">
    <source>
        <dbReference type="ARBA" id="ARBA00022448"/>
    </source>
</evidence>
<dbReference type="CDD" id="cd03230">
    <property type="entry name" value="ABC_DR_subfamily_A"/>
    <property type="match status" value="1"/>
</dbReference>
<protein>
    <submittedName>
        <fullName evidence="6">Putative ABC transporter ATP-binding protein YbhF</fullName>
    </submittedName>
</protein>
<dbReference type="AlphaFoldDB" id="A0A517NM77"/>
<keyword evidence="2" id="KW-0547">Nucleotide-binding</keyword>
<dbReference type="SMART" id="SM00382">
    <property type="entry name" value="AAA"/>
    <property type="match status" value="1"/>
</dbReference>
<dbReference type="InterPro" id="IPR017871">
    <property type="entry name" value="ABC_transporter-like_CS"/>
</dbReference>
<dbReference type="SUPFAM" id="SSF52540">
    <property type="entry name" value="P-loop containing nucleoside triphosphate hydrolases"/>
    <property type="match status" value="1"/>
</dbReference>
<sequence>MTYAIETKKLSRYFDDVHAVKSVDLVVQRGSLYGFLGPNGAGKSTTIKMLTGILVPSSGEVSILGKNPWNRADAISIKQQTGVVPENLALFDNLTAREYLTFTGRMYSMDPSTIRERSEELLSLLKLEEVEKKLTVEYSHGMKKKLALAAALLPNPDLLFLDEPFEGVDAVTSRVIRDILAIYVRRGSTVFVTSHVLEIVERICTHVGIIAGGQLVEQASLDELRQGSSLEQRFLEKVGRPQEEEINLAWLEDGRGRSGLAPGGNGPAIEEPADSGQDCPDPNSQLSESQSRENPS</sequence>
<dbReference type="RefSeq" id="WP_419189502.1">
    <property type="nucleotide sequence ID" value="NZ_CP036526.1"/>
</dbReference>
<evidence type="ECO:0000256" key="3">
    <source>
        <dbReference type="ARBA" id="ARBA00022840"/>
    </source>
</evidence>
<dbReference type="PROSITE" id="PS50893">
    <property type="entry name" value="ABC_TRANSPORTER_2"/>
    <property type="match status" value="1"/>
</dbReference>
<evidence type="ECO:0000256" key="4">
    <source>
        <dbReference type="SAM" id="MobiDB-lite"/>
    </source>
</evidence>
<dbReference type="PANTHER" id="PTHR42711">
    <property type="entry name" value="ABC TRANSPORTER ATP-BINDING PROTEIN"/>
    <property type="match status" value="1"/>
</dbReference>
<gene>
    <name evidence="6" type="primary">ybhF_1</name>
    <name evidence="6" type="ORF">K239x_01220</name>
</gene>
<evidence type="ECO:0000313" key="6">
    <source>
        <dbReference type="EMBL" id="QDT08189.1"/>
    </source>
</evidence>
<dbReference type="GO" id="GO:0005524">
    <property type="term" value="F:ATP binding"/>
    <property type="evidence" value="ECO:0007669"/>
    <property type="project" value="UniProtKB-KW"/>
</dbReference>